<proteinExistence type="inferred from homology"/>
<dbReference type="InterPro" id="IPR016161">
    <property type="entry name" value="Ald_DH/histidinol_DH"/>
</dbReference>
<dbReference type="InterPro" id="IPR015590">
    <property type="entry name" value="Aldehyde_DH_dom"/>
</dbReference>
<evidence type="ECO:0000313" key="6">
    <source>
        <dbReference type="EMBL" id="UUP13100.1"/>
    </source>
</evidence>
<evidence type="ECO:0000256" key="3">
    <source>
        <dbReference type="RuleBase" id="RU003345"/>
    </source>
</evidence>
<dbReference type="EC" id="1.2.1.79" evidence="6"/>
<reference evidence="6 7" key="1">
    <citation type="submission" date="2022-08" db="EMBL/GenBank/DDBJ databases">
        <title>novel species in genus Aeromicrobium.</title>
        <authorList>
            <person name="Ye L."/>
        </authorList>
    </citation>
    <scope>NUCLEOTIDE SEQUENCE [LARGE SCALE GENOMIC DNA]</scope>
    <source>
        <strain evidence="7">zg-Y1379</strain>
    </source>
</reference>
<dbReference type="NCBIfam" id="NF006916">
    <property type="entry name" value="PRK09407.1"/>
    <property type="match status" value="1"/>
</dbReference>
<feature type="active site" evidence="2">
    <location>
        <position position="261"/>
    </location>
</feature>
<protein>
    <submittedName>
        <fullName evidence="6">Succinic semialdehyde dehydrogenase</fullName>
        <ecNumber evidence="6">1.2.1.79</ecNumber>
    </submittedName>
</protein>
<dbReference type="InterPro" id="IPR016162">
    <property type="entry name" value="Ald_DH_N"/>
</dbReference>
<dbReference type="PANTHER" id="PTHR11699">
    <property type="entry name" value="ALDEHYDE DEHYDROGENASE-RELATED"/>
    <property type="match status" value="1"/>
</dbReference>
<name>A0ABY5M4J7_9ACTN</name>
<dbReference type="RefSeq" id="WP_232400970.1">
    <property type="nucleotide sequence ID" value="NZ_CP102173.1"/>
</dbReference>
<evidence type="ECO:0000259" key="5">
    <source>
        <dbReference type="Pfam" id="PF00171"/>
    </source>
</evidence>
<dbReference type="EMBL" id="CP102173">
    <property type="protein sequence ID" value="UUP13100.1"/>
    <property type="molecule type" value="Genomic_DNA"/>
</dbReference>
<sequence length="523" mass="55807">MTTLDAPEGLASPVGAARIAELTRLVRSTTGTSRTARSPITGEGFAEIPQSDPDDVEEAFRIARRTQTSWAQTSLRERKRALLRLHDLLLERQDELMDIVQLETGKSRFDAFGEVLHLALTARYYGRRLHRQLRPSHPSGVFPGLTSIELRRVPKGVVGIISPWNYPLTVALCDGLPALAAGNTVVHKPDAQTPLSALAAVELLREAGFPADAWQVVLGDGPVVGGAIVQRADYICFTGSTATGRLVAQGAAERLVGCSLELGGKNAMIVLPGADLGKAAAGALAACFSTAGQLCVSVERLYVPAEAYDAFSDELLARVRTMSLGVGFDWDPDMGSLVSQQQLDAVSRHVDDAVAHGATVLAGGVPRPDLGPWFYEPTVLEDVPPTAQLYAGETFGPVVSLYPYRDVDEAVELANAGEYGLNASVWGPVREAKAVAARIKAGTVNINEGYAGTFASVDAPMGGMRQSGLGRRQGDEGIWRYTESQSVAVQRLLPITGPASMARERYAGLVTTSLKILRRTPRA</sequence>
<dbReference type="SUPFAM" id="SSF53720">
    <property type="entry name" value="ALDH-like"/>
    <property type="match status" value="1"/>
</dbReference>
<organism evidence="6 7">
    <name type="scientific">Aeromicrobium wangtongii</name>
    <dbReference type="NCBI Taxonomy" id="2969247"/>
    <lineage>
        <taxon>Bacteria</taxon>
        <taxon>Bacillati</taxon>
        <taxon>Actinomycetota</taxon>
        <taxon>Actinomycetes</taxon>
        <taxon>Propionibacteriales</taxon>
        <taxon>Nocardioidaceae</taxon>
        <taxon>Aeromicrobium</taxon>
    </lineage>
</organism>
<dbReference type="Pfam" id="PF00171">
    <property type="entry name" value="Aldedh"/>
    <property type="match status" value="1"/>
</dbReference>
<comment type="similarity">
    <text evidence="3">Belongs to the aldehyde dehydrogenase family.</text>
</comment>
<dbReference type="GO" id="GO:0036243">
    <property type="term" value="F:succinate-semialdehyde dehydrogenase (NADP+) activity"/>
    <property type="evidence" value="ECO:0007669"/>
    <property type="project" value="UniProtKB-EC"/>
</dbReference>
<dbReference type="Proteomes" id="UP001316184">
    <property type="component" value="Chromosome"/>
</dbReference>
<keyword evidence="1 3" id="KW-0560">Oxidoreductase</keyword>
<feature type="domain" description="Aldehyde dehydrogenase" evidence="5">
    <location>
        <begin position="34"/>
        <end position="487"/>
    </location>
</feature>
<dbReference type="PROSITE" id="PS00687">
    <property type="entry name" value="ALDEHYDE_DEHYDR_GLU"/>
    <property type="match status" value="1"/>
</dbReference>
<dbReference type="Gene3D" id="3.40.605.10">
    <property type="entry name" value="Aldehyde Dehydrogenase, Chain A, domain 1"/>
    <property type="match status" value="1"/>
</dbReference>
<dbReference type="InterPro" id="IPR029510">
    <property type="entry name" value="Ald_DH_CS_GLU"/>
</dbReference>
<dbReference type="InterPro" id="IPR016163">
    <property type="entry name" value="Ald_DH_C"/>
</dbReference>
<evidence type="ECO:0000256" key="1">
    <source>
        <dbReference type="ARBA" id="ARBA00023002"/>
    </source>
</evidence>
<evidence type="ECO:0000313" key="7">
    <source>
        <dbReference type="Proteomes" id="UP001316184"/>
    </source>
</evidence>
<gene>
    <name evidence="6" type="ORF">NQV15_14740</name>
</gene>
<evidence type="ECO:0000256" key="4">
    <source>
        <dbReference type="SAM" id="MobiDB-lite"/>
    </source>
</evidence>
<evidence type="ECO:0000256" key="2">
    <source>
        <dbReference type="PROSITE-ProRule" id="PRU10007"/>
    </source>
</evidence>
<dbReference type="Gene3D" id="3.40.309.10">
    <property type="entry name" value="Aldehyde Dehydrogenase, Chain A, domain 2"/>
    <property type="match status" value="1"/>
</dbReference>
<accession>A0ABY5M4J7</accession>
<feature type="region of interest" description="Disordered" evidence="4">
    <location>
        <begin position="30"/>
        <end position="53"/>
    </location>
</feature>
<keyword evidence="7" id="KW-1185">Reference proteome</keyword>